<keyword evidence="9" id="KW-1185">Reference proteome</keyword>
<reference evidence="9" key="1">
    <citation type="submission" date="2017-01" db="EMBL/GenBank/DDBJ databases">
        <title>Comparative genomics of anhydrobiosis in the tardigrade Hypsibius dujardini.</title>
        <authorList>
            <person name="Yoshida Y."/>
            <person name="Koutsovoulos G."/>
            <person name="Laetsch D."/>
            <person name="Stevens L."/>
            <person name="Kumar S."/>
            <person name="Horikawa D."/>
            <person name="Ishino K."/>
            <person name="Komine S."/>
            <person name="Tomita M."/>
            <person name="Blaxter M."/>
            <person name="Arakawa K."/>
        </authorList>
    </citation>
    <scope>NUCLEOTIDE SEQUENCE [LARGE SCALE GENOMIC DNA]</scope>
    <source>
        <strain evidence="9">Z151</strain>
    </source>
</reference>
<evidence type="ECO:0000256" key="3">
    <source>
        <dbReference type="ARBA" id="ARBA00022803"/>
    </source>
</evidence>
<dbReference type="Gene3D" id="3.10.50.40">
    <property type="match status" value="1"/>
</dbReference>
<dbReference type="Pfam" id="PF00254">
    <property type="entry name" value="FKBP_C"/>
    <property type="match status" value="1"/>
</dbReference>
<dbReference type="InterPro" id="IPR001179">
    <property type="entry name" value="PPIase_FKBP_dom"/>
</dbReference>
<evidence type="ECO:0000256" key="5">
    <source>
        <dbReference type="SAM" id="Coils"/>
    </source>
</evidence>
<dbReference type="PROSITE" id="PS50059">
    <property type="entry name" value="FKBP_PPIASE"/>
    <property type="match status" value="1"/>
</dbReference>
<evidence type="ECO:0000313" key="8">
    <source>
        <dbReference type="EMBL" id="OQV19657.1"/>
    </source>
</evidence>
<dbReference type="InterPro" id="IPR042282">
    <property type="entry name" value="FKBP6/shu"/>
</dbReference>
<organism evidence="8 9">
    <name type="scientific">Hypsibius exemplaris</name>
    <name type="common">Freshwater tardigrade</name>
    <dbReference type="NCBI Taxonomy" id="2072580"/>
    <lineage>
        <taxon>Eukaryota</taxon>
        <taxon>Metazoa</taxon>
        <taxon>Ecdysozoa</taxon>
        <taxon>Tardigrada</taxon>
        <taxon>Eutardigrada</taxon>
        <taxon>Parachela</taxon>
        <taxon>Hypsibioidea</taxon>
        <taxon>Hypsibiidae</taxon>
        <taxon>Hypsibius</taxon>
    </lineage>
</organism>
<proteinExistence type="inferred from homology"/>
<evidence type="ECO:0000256" key="4">
    <source>
        <dbReference type="PROSITE-ProRule" id="PRU00277"/>
    </source>
</evidence>
<dbReference type="InterPro" id="IPR046357">
    <property type="entry name" value="PPIase_dom_sf"/>
</dbReference>
<feature type="compositionally biased region" description="Polar residues" evidence="6">
    <location>
        <begin position="15"/>
        <end position="36"/>
    </location>
</feature>
<dbReference type="PANTHER" id="PTHR46674:SF1">
    <property type="entry name" value="INACTIVE PEPTIDYL-PROLYL CIS-TRANS ISOMERASE FKBP6"/>
    <property type="match status" value="1"/>
</dbReference>
<gene>
    <name evidence="8" type="ORF">BV898_06429</name>
</gene>
<feature type="region of interest" description="Disordered" evidence="6">
    <location>
        <begin position="1"/>
        <end position="43"/>
    </location>
</feature>
<evidence type="ECO:0000256" key="1">
    <source>
        <dbReference type="ARBA" id="ARBA00009648"/>
    </source>
</evidence>
<sequence>MGPLPAEVSEAYTESYGQFSEDGGNSETSQSESGPSHQGLDWPETMKLSWDADHDECDRDGKDFQQLRNVKICLQTWIKDHGGTQNPRIWDHLEKVTADGKVRKRVICPGQPTTPVKEGMFISWQYTGFVEPNFAKVIDATRFSGRREVFRVDHVGENEMIQRGLRLGVATMNLGETAHFRIHPDYAFGGRGVPPRIPPNAFLHYLIELREEIVDDRRASNTFLRQQVDILDHLGLETCLKAAHEFRERGIIQFQLHKFEYARENFTDGIRAVEVCEQLLDSETEEETQAEVKDIGRLLKQNAAVTNAKLDNWKIVASLTAALVADDANNFKALYYLALAHFHLNNHEEGFPLAARGIKLRPGCAEFAELYAKLEKKIAREKEQESLLYRRMFPLAQPAAVKVDRWALVGNDVRKHVAEEIAKFKTNSSLMEAPLDFSMFIDKLNLSYLEKRAKESGLIVSVKAGKKRNTVRLSRIA</sequence>
<dbReference type="OrthoDB" id="8116123at2759"/>
<comment type="similarity">
    <text evidence="1">Belongs to the FKBP6 family.</text>
</comment>
<dbReference type="SUPFAM" id="SSF48452">
    <property type="entry name" value="TPR-like"/>
    <property type="match status" value="1"/>
</dbReference>
<keyword evidence="4" id="KW-0413">Isomerase</keyword>
<dbReference type="EC" id="5.2.1.8" evidence="4"/>
<accession>A0A1W0WWR9</accession>
<feature type="coiled-coil region" evidence="5">
    <location>
        <begin position="364"/>
        <end position="391"/>
    </location>
</feature>
<evidence type="ECO:0000256" key="2">
    <source>
        <dbReference type="ARBA" id="ARBA00022737"/>
    </source>
</evidence>
<comment type="caution">
    <text evidence="8">The sequence shown here is derived from an EMBL/GenBank/DDBJ whole genome shotgun (WGS) entry which is preliminary data.</text>
</comment>
<dbReference type="SUPFAM" id="SSF54534">
    <property type="entry name" value="FKBP-like"/>
    <property type="match status" value="1"/>
</dbReference>
<dbReference type="InterPro" id="IPR011990">
    <property type="entry name" value="TPR-like_helical_dom_sf"/>
</dbReference>
<evidence type="ECO:0000313" key="9">
    <source>
        <dbReference type="Proteomes" id="UP000192578"/>
    </source>
</evidence>
<keyword evidence="2" id="KW-0677">Repeat</keyword>
<name>A0A1W0WWR9_HYPEX</name>
<keyword evidence="4" id="KW-0697">Rotamase</keyword>
<dbReference type="EMBL" id="MTYJ01000037">
    <property type="protein sequence ID" value="OQV19657.1"/>
    <property type="molecule type" value="Genomic_DNA"/>
</dbReference>
<dbReference type="Gene3D" id="1.25.40.10">
    <property type="entry name" value="Tetratricopeptide repeat domain"/>
    <property type="match status" value="1"/>
</dbReference>
<keyword evidence="3" id="KW-0802">TPR repeat</keyword>
<dbReference type="AlphaFoldDB" id="A0A1W0WWR9"/>
<keyword evidence="5" id="KW-0175">Coiled coil</keyword>
<protein>
    <recommendedName>
        <fullName evidence="4">peptidylprolyl isomerase</fullName>
        <ecNumber evidence="4">5.2.1.8</ecNumber>
    </recommendedName>
</protein>
<evidence type="ECO:0000256" key="6">
    <source>
        <dbReference type="SAM" id="MobiDB-lite"/>
    </source>
</evidence>
<dbReference type="Proteomes" id="UP000192578">
    <property type="component" value="Unassembled WGS sequence"/>
</dbReference>
<dbReference type="GO" id="GO:0003755">
    <property type="term" value="F:peptidyl-prolyl cis-trans isomerase activity"/>
    <property type="evidence" value="ECO:0007669"/>
    <property type="project" value="UniProtKB-KW"/>
</dbReference>
<dbReference type="PANTHER" id="PTHR46674">
    <property type="entry name" value="INACTIVE PEPTIDYL-PROLYL CIS-TRANS ISOMERASE FKBP6"/>
    <property type="match status" value="1"/>
</dbReference>
<feature type="domain" description="PPIase FKBP-type" evidence="7">
    <location>
        <begin position="119"/>
        <end position="213"/>
    </location>
</feature>
<evidence type="ECO:0000259" key="7">
    <source>
        <dbReference type="PROSITE" id="PS50059"/>
    </source>
</evidence>
<comment type="catalytic activity">
    <reaction evidence="4">
        <text>[protein]-peptidylproline (omega=180) = [protein]-peptidylproline (omega=0)</text>
        <dbReference type="Rhea" id="RHEA:16237"/>
        <dbReference type="Rhea" id="RHEA-COMP:10747"/>
        <dbReference type="Rhea" id="RHEA-COMP:10748"/>
        <dbReference type="ChEBI" id="CHEBI:83833"/>
        <dbReference type="ChEBI" id="CHEBI:83834"/>
        <dbReference type="EC" id="5.2.1.8"/>
    </reaction>
</comment>